<keyword evidence="4" id="KW-0479">Metal-binding</keyword>
<comment type="function">
    <text evidence="1">Is involved in generating a small heat-stable compound (Nod), an acylated oligomer of N-acetylglucosamine, that stimulates mitosis in various plant protoplasts.</text>
</comment>
<dbReference type="Proteomes" id="UP000652430">
    <property type="component" value="Unassembled WGS sequence"/>
</dbReference>
<evidence type="ECO:0000313" key="9">
    <source>
        <dbReference type="EMBL" id="GHH26756.1"/>
    </source>
</evidence>
<dbReference type="PANTHER" id="PTHR10587:SF133">
    <property type="entry name" value="CHITIN DEACETYLASE 1-RELATED"/>
    <property type="match status" value="1"/>
</dbReference>
<feature type="domain" description="NodB homology" evidence="8">
    <location>
        <begin position="31"/>
        <end position="261"/>
    </location>
</feature>
<organism evidence="9 10">
    <name type="scientific">Sphingomonas glacialis</name>
    <dbReference type="NCBI Taxonomy" id="658225"/>
    <lineage>
        <taxon>Bacteria</taxon>
        <taxon>Pseudomonadati</taxon>
        <taxon>Pseudomonadota</taxon>
        <taxon>Alphaproteobacteria</taxon>
        <taxon>Sphingomonadales</taxon>
        <taxon>Sphingomonadaceae</taxon>
        <taxon>Sphingomonas</taxon>
    </lineage>
</organism>
<dbReference type="InterPro" id="IPR002509">
    <property type="entry name" value="NODB_dom"/>
</dbReference>
<keyword evidence="5" id="KW-0378">Hydrolase</keyword>
<evidence type="ECO:0000256" key="6">
    <source>
        <dbReference type="ARBA" id="ARBA00032976"/>
    </source>
</evidence>
<dbReference type="EMBL" id="BNAQ01000018">
    <property type="protein sequence ID" value="GHH26756.1"/>
    <property type="molecule type" value="Genomic_DNA"/>
</dbReference>
<reference evidence="10" key="1">
    <citation type="journal article" date="2019" name="Int. J. Syst. Evol. Microbiol.">
        <title>The Global Catalogue of Microorganisms (GCM) 10K type strain sequencing project: providing services to taxonomists for standard genome sequencing and annotation.</title>
        <authorList>
            <consortium name="The Broad Institute Genomics Platform"/>
            <consortium name="The Broad Institute Genome Sequencing Center for Infectious Disease"/>
            <person name="Wu L."/>
            <person name="Ma J."/>
        </authorList>
    </citation>
    <scope>NUCLEOTIDE SEQUENCE [LARGE SCALE GENOMIC DNA]</scope>
    <source>
        <strain evidence="10">CGMCC 1.8957</strain>
    </source>
</reference>
<dbReference type="InterPro" id="IPR050248">
    <property type="entry name" value="Polysacc_deacetylase_ArnD"/>
</dbReference>
<evidence type="ECO:0000256" key="4">
    <source>
        <dbReference type="ARBA" id="ARBA00022723"/>
    </source>
</evidence>
<evidence type="ECO:0000256" key="7">
    <source>
        <dbReference type="SAM" id="SignalP"/>
    </source>
</evidence>
<evidence type="ECO:0000259" key="8">
    <source>
        <dbReference type="PROSITE" id="PS51677"/>
    </source>
</evidence>
<comment type="caution">
    <text evidence="9">The sequence shown here is derived from an EMBL/GenBank/DDBJ whole genome shotgun (WGS) entry which is preliminary data.</text>
</comment>
<sequence length="326" mass="36612">MKTAKWRRLVRTPTVFALGCVTSIASPATAGRVALTFDDLPVFGKLVTAADGADVTDKLLVGMARHHWKATGFVNEIQLDAADRPQRIGLLRRWLDAGMDLGNHTYSHVSLSTTPVDAYIANVVRGETVTAPLLAARGMRERWFRYPYLETGTTKATRSFFQAWLKGHGYRVAPVTMENSDWQFSAPYDDAVERGDVRRAAAIQRSYLDFTRRIVGWYRRAGHTLFAREPAFVFLLHASRLNAASVDGLAAILHKQRLRVVSLDNVMRDPAYRTPDRYVGPDGNEWLERWATTLHCDLPFKSIPKVPEPIVADDARLEALTDPHAR</sequence>
<name>A0ABQ3LYE3_9SPHN</name>
<feature type="signal peptide" evidence="7">
    <location>
        <begin position="1"/>
        <end position="30"/>
    </location>
</feature>
<evidence type="ECO:0000313" key="10">
    <source>
        <dbReference type="Proteomes" id="UP000652430"/>
    </source>
</evidence>
<keyword evidence="7" id="KW-0732">Signal</keyword>
<dbReference type="SUPFAM" id="SSF88713">
    <property type="entry name" value="Glycoside hydrolase/deacetylase"/>
    <property type="match status" value="1"/>
</dbReference>
<protein>
    <recommendedName>
        <fullName evidence="3">Chitooligosaccharide deacetylase</fullName>
    </recommendedName>
    <alternativeName>
        <fullName evidence="6">Nodulation protein B</fullName>
    </alternativeName>
</protein>
<accession>A0ABQ3LYE3</accession>
<evidence type="ECO:0000256" key="2">
    <source>
        <dbReference type="ARBA" id="ARBA00010973"/>
    </source>
</evidence>
<feature type="chain" id="PRO_5047205884" description="Chitooligosaccharide deacetylase" evidence="7">
    <location>
        <begin position="31"/>
        <end position="326"/>
    </location>
</feature>
<evidence type="ECO:0000256" key="3">
    <source>
        <dbReference type="ARBA" id="ARBA00020071"/>
    </source>
</evidence>
<dbReference type="InterPro" id="IPR011330">
    <property type="entry name" value="Glyco_hydro/deAcase_b/a-brl"/>
</dbReference>
<dbReference type="PANTHER" id="PTHR10587">
    <property type="entry name" value="GLYCOSYL TRANSFERASE-RELATED"/>
    <property type="match status" value="1"/>
</dbReference>
<dbReference type="Pfam" id="PF01522">
    <property type="entry name" value="Polysacc_deac_1"/>
    <property type="match status" value="1"/>
</dbReference>
<evidence type="ECO:0000256" key="5">
    <source>
        <dbReference type="ARBA" id="ARBA00022801"/>
    </source>
</evidence>
<dbReference type="Gene3D" id="3.20.20.370">
    <property type="entry name" value="Glycoside hydrolase/deacetylase"/>
    <property type="match status" value="1"/>
</dbReference>
<dbReference type="PROSITE" id="PS51677">
    <property type="entry name" value="NODB"/>
    <property type="match status" value="1"/>
</dbReference>
<dbReference type="CDD" id="cd10960">
    <property type="entry name" value="CE4_NodB_like_1"/>
    <property type="match status" value="1"/>
</dbReference>
<gene>
    <name evidence="9" type="ORF">GCM10008023_41750</name>
</gene>
<proteinExistence type="inferred from homology"/>
<keyword evidence="10" id="KW-1185">Reference proteome</keyword>
<evidence type="ECO:0000256" key="1">
    <source>
        <dbReference type="ARBA" id="ARBA00003236"/>
    </source>
</evidence>
<comment type="similarity">
    <text evidence="2">Belongs to the polysaccharide deacetylase family.</text>
</comment>